<reference evidence="2 3" key="1">
    <citation type="journal article" date="2019" name="Sci. Rep.">
        <title>Orb-weaving spider Araneus ventricosus genome elucidates the spidroin gene catalogue.</title>
        <authorList>
            <person name="Kono N."/>
            <person name="Nakamura H."/>
            <person name="Ohtoshi R."/>
            <person name="Moran D.A.P."/>
            <person name="Shinohara A."/>
            <person name="Yoshida Y."/>
            <person name="Fujiwara M."/>
            <person name="Mori M."/>
            <person name="Tomita M."/>
            <person name="Arakawa K."/>
        </authorList>
    </citation>
    <scope>NUCLEOTIDE SEQUENCE [LARGE SCALE GENOMIC DNA]</scope>
</reference>
<name>A0A4Y2TP92_ARAVE</name>
<comment type="caution">
    <text evidence="2">The sequence shown here is derived from an EMBL/GenBank/DDBJ whole genome shotgun (WGS) entry which is preliminary data.</text>
</comment>
<feature type="compositionally biased region" description="Basic residues" evidence="1">
    <location>
        <begin position="36"/>
        <end position="45"/>
    </location>
</feature>
<sequence>MTDVLILSEPLSYNELFTPAAEMVPAESCQAEKPSGGRRSKHRVGSSRPPSSLKQHKRAIQIYRHKEGLAVLCFRDRSYCLTNGMKSHVREHDGRYVASLMDQLREMNVTRLFVTDVTSQVRWELIARTLDERHPLKNVNVENLRERFWRLSDLQEELREVGGRLWNQLHQKSEGGHDTSQQVTCVKSLKTLGCGARQNFQSATKSFERKTSLKKKFVMMTSSSHRKSFTASTC</sequence>
<organism evidence="2 3">
    <name type="scientific">Araneus ventricosus</name>
    <name type="common">Orbweaver spider</name>
    <name type="synonym">Epeira ventricosa</name>
    <dbReference type="NCBI Taxonomy" id="182803"/>
    <lineage>
        <taxon>Eukaryota</taxon>
        <taxon>Metazoa</taxon>
        <taxon>Ecdysozoa</taxon>
        <taxon>Arthropoda</taxon>
        <taxon>Chelicerata</taxon>
        <taxon>Arachnida</taxon>
        <taxon>Araneae</taxon>
        <taxon>Araneomorphae</taxon>
        <taxon>Entelegynae</taxon>
        <taxon>Araneoidea</taxon>
        <taxon>Araneidae</taxon>
        <taxon>Araneus</taxon>
    </lineage>
</organism>
<feature type="region of interest" description="Disordered" evidence="1">
    <location>
        <begin position="27"/>
        <end position="56"/>
    </location>
</feature>
<keyword evidence="3" id="KW-1185">Reference proteome</keyword>
<protein>
    <submittedName>
        <fullName evidence="2">Uncharacterized protein</fullName>
    </submittedName>
</protein>
<proteinExistence type="predicted"/>
<gene>
    <name evidence="2" type="ORF">AVEN_76797_1</name>
</gene>
<dbReference type="EMBL" id="BGPR01030136">
    <property type="protein sequence ID" value="GBO02449.1"/>
    <property type="molecule type" value="Genomic_DNA"/>
</dbReference>
<dbReference type="Proteomes" id="UP000499080">
    <property type="component" value="Unassembled WGS sequence"/>
</dbReference>
<accession>A0A4Y2TP92</accession>
<evidence type="ECO:0000313" key="3">
    <source>
        <dbReference type="Proteomes" id="UP000499080"/>
    </source>
</evidence>
<dbReference type="AlphaFoldDB" id="A0A4Y2TP92"/>
<evidence type="ECO:0000256" key="1">
    <source>
        <dbReference type="SAM" id="MobiDB-lite"/>
    </source>
</evidence>
<evidence type="ECO:0000313" key="2">
    <source>
        <dbReference type="EMBL" id="GBO02449.1"/>
    </source>
</evidence>